<sequence length="228" mass="25509">METRLLPIVCIHPIPHSRLDVLLDEAFTGGATFARSVTRELVIVGERVDGTIPPLDRATFEPHVALSIPDAAQNHFSGARFFGVLDKYSETHDLITFVDQANGGLKTLVGTFQSAQKVFHALVHHNHSMADLRTSATKNWLWNIYGLPLSDNAYARETFPQVYWDEEGNVYIKNAKPEGYWKEEESEEGDVNAMDVDSERTSAENNHDTHAFDHHAGIGEATSEEKNH</sequence>
<accession>A0ABR1T0X1</accession>
<dbReference type="Proteomes" id="UP001444661">
    <property type="component" value="Unassembled WGS sequence"/>
</dbReference>
<evidence type="ECO:0000313" key="2">
    <source>
        <dbReference type="EMBL" id="KAK8039574.1"/>
    </source>
</evidence>
<organism evidence="2 3">
    <name type="scientific">Apiospora rasikravindrae</name>
    <dbReference type="NCBI Taxonomy" id="990691"/>
    <lineage>
        <taxon>Eukaryota</taxon>
        <taxon>Fungi</taxon>
        <taxon>Dikarya</taxon>
        <taxon>Ascomycota</taxon>
        <taxon>Pezizomycotina</taxon>
        <taxon>Sordariomycetes</taxon>
        <taxon>Xylariomycetidae</taxon>
        <taxon>Amphisphaeriales</taxon>
        <taxon>Apiosporaceae</taxon>
        <taxon>Apiospora</taxon>
    </lineage>
</organism>
<name>A0ABR1T0X1_9PEZI</name>
<evidence type="ECO:0000313" key="3">
    <source>
        <dbReference type="Proteomes" id="UP001444661"/>
    </source>
</evidence>
<feature type="region of interest" description="Disordered" evidence="1">
    <location>
        <begin position="181"/>
        <end position="228"/>
    </location>
</feature>
<comment type="caution">
    <text evidence="2">The sequence shown here is derived from an EMBL/GenBank/DDBJ whole genome shotgun (WGS) entry which is preliminary data.</text>
</comment>
<proteinExistence type="predicted"/>
<protein>
    <submittedName>
        <fullName evidence="2">Uncharacterized protein</fullName>
    </submittedName>
</protein>
<keyword evidence="3" id="KW-1185">Reference proteome</keyword>
<gene>
    <name evidence="2" type="ORF">PG993_007985</name>
</gene>
<feature type="compositionally biased region" description="Basic and acidic residues" evidence="1">
    <location>
        <begin position="197"/>
        <end position="228"/>
    </location>
</feature>
<evidence type="ECO:0000256" key="1">
    <source>
        <dbReference type="SAM" id="MobiDB-lite"/>
    </source>
</evidence>
<reference evidence="2 3" key="1">
    <citation type="submission" date="2023-01" db="EMBL/GenBank/DDBJ databases">
        <title>Analysis of 21 Apiospora genomes using comparative genomics revels a genus with tremendous synthesis potential of carbohydrate active enzymes and secondary metabolites.</title>
        <authorList>
            <person name="Sorensen T."/>
        </authorList>
    </citation>
    <scope>NUCLEOTIDE SEQUENCE [LARGE SCALE GENOMIC DNA]</scope>
    <source>
        <strain evidence="2 3">CBS 33761</strain>
    </source>
</reference>
<dbReference type="EMBL" id="JAQQWK010000006">
    <property type="protein sequence ID" value="KAK8039574.1"/>
    <property type="molecule type" value="Genomic_DNA"/>
</dbReference>